<comment type="caution">
    <text evidence="3">The sequence shown here is derived from an EMBL/GenBank/DDBJ whole genome shotgun (WGS) entry which is preliminary data.</text>
</comment>
<dbReference type="PANTHER" id="PTHR44157">
    <property type="entry name" value="DNAJ HOMOLOG SUBFAMILY C MEMBER 11"/>
    <property type="match status" value="1"/>
</dbReference>
<dbReference type="InterPro" id="IPR052243">
    <property type="entry name" value="Mito_inner_membrane_organizer"/>
</dbReference>
<dbReference type="Pfam" id="PF00226">
    <property type="entry name" value="DnaJ"/>
    <property type="match status" value="1"/>
</dbReference>
<proteinExistence type="predicted"/>
<dbReference type="Pfam" id="PF11875">
    <property type="entry name" value="DnaJ-like_C11_C"/>
    <property type="match status" value="1"/>
</dbReference>
<evidence type="ECO:0000256" key="1">
    <source>
        <dbReference type="ARBA" id="ARBA00023186"/>
    </source>
</evidence>
<dbReference type="SUPFAM" id="SSF46565">
    <property type="entry name" value="Chaperone J-domain"/>
    <property type="match status" value="1"/>
</dbReference>
<keyword evidence="4" id="KW-1185">Reference proteome</keyword>
<protein>
    <recommendedName>
        <fullName evidence="2">J domain-containing protein</fullName>
    </recommendedName>
</protein>
<dbReference type="InterPro" id="IPR001623">
    <property type="entry name" value="DnaJ_domain"/>
</dbReference>
<dbReference type="Pfam" id="PF22774">
    <property type="entry name" value="DNAJC11_beta-barrel"/>
    <property type="match status" value="1"/>
</dbReference>
<dbReference type="PANTHER" id="PTHR44157:SF1">
    <property type="entry name" value="DNAJ HOMOLOG SUBFAMILY C MEMBER 11"/>
    <property type="match status" value="1"/>
</dbReference>
<accession>A0ABD2X927</accession>
<dbReference type="PRINTS" id="PR00625">
    <property type="entry name" value="JDOMAIN"/>
</dbReference>
<dbReference type="CDD" id="cd06257">
    <property type="entry name" value="DnaJ"/>
    <property type="match status" value="1"/>
</dbReference>
<dbReference type="InterPro" id="IPR036869">
    <property type="entry name" value="J_dom_sf"/>
</dbReference>
<sequence>MDEDERDPHRMEEDFYTFLNVPRNATPEEISNAYRRLSKCYHPDKHTDPNLKKDAEILFNRTSKAYEVLSDPHKRAIYDSLGIRGLDTEGWEIALRTKTPQELREEYERLAKEEEERRLLMRTNPKGSVTVNINATDFFSRYTDDYSKDYDDVGNSIFSAVEVSGMSLTQSIEAPLTLKDTAVLGGELGIKNGVGSGSINFAVRRLVSQRGWFEVEVGAGSGPTLGFRGYRSLTKRIFFNGGTVLRFNPNEITPGFVGTLTMQLDTHTIGYLTCRAGIQSGMNTTIVRSTPQSYTAFSIEFALLRSFVSLSYTHKLEERQLDLKGCVKLGTFGWFVEYGAEKKLSQHTTVSAMVHVGTPTGVSLRIKLKRAYQTYNFPIRLSDDLYPAPVFYATVAPLISWVLLKNFVVDPIIRERKQRDRDKQREANKRIKLEKQREAKAAIDLMKATFSRIRAEEEQRKGLVITKALYGRFVYPHGASPAEEAAIGQRDEIIDVTIPLQCLVKDSKLVLHNASKSQLPGFYDPCVGEDKQLLLQYLFHMQTHECLVKDAEPLRIPKPSHRVNTT</sequence>
<gene>
    <name evidence="3" type="ORF">TKK_005761</name>
</gene>
<dbReference type="SMART" id="SM00271">
    <property type="entry name" value="DnaJ"/>
    <property type="match status" value="1"/>
</dbReference>
<dbReference type="PROSITE" id="PS50076">
    <property type="entry name" value="DNAJ_2"/>
    <property type="match status" value="1"/>
</dbReference>
<keyword evidence="1" id="KW-0143">Chaperone</keyword>
<dbReference type="EMBL" id="JBJJXI010000049">
    <property type="protein sequence ID" value="KAL3401141.1"/>
    <property type="molecule type" value="Genomic_DNA"/>
</dbReference>
<name>A0ABD2X927_9HYME</name>
<dbReference type="InterPro" id="IPR024586">
    <property type="entry name" value="DnaJ-like_C11_C"/>
</dbReference>
<dbReference type="AlphaFoldDB" id="A0ABD2X927"/>
<evidence type="ECO:0000313" key="3">
    <source>
        <dbReference type="EMBL" id="KAL3401141.1"/>
    </source>
</evidence>
<dbReference type="InterPro" id="IPR055225">
    <property type="entry name" value="DNAJC11-like_beta-barrel"/>
</dbReference>
<reference evidence="3 4" key="1">
    <citation type="journal article" date="2024" name="bioRxiv">
        <title>A reference genome for Trichogramma kaykai: A tiny desert-dwelling parasitoid wasp with competing sex-ratio distorters.</title>
        <authorList>
            <person name="Culotta J."/>
            <person name="Lindsey A.R."/>
        </authorList>
    </citation>
    <scope>NUCLEOTIDE SEQUENCE [LARGE SCALE GENOMIC DNA]</scope>
    <source>
        <strain evidence="3 4">KSX58</strain>
    </source>
</reference>
<feature type="domain" description="J" evidence="2">
    <location>
        <begin position="14"/>
        <end position="82"/>
    </location>
</feature>
<dbReference type="Gene3D" id="1.10.287.110">
    <property type="entry name" value="DnaJ domain"/>
    <property type="match status" value="1"/>
</dbReference>
<dbReference type="Proteomes" id="UP001627154">
    <property type="component" value="Unassembled WGS sequence"/>
</dbReference>
<evidence type="ECO:0000259" key="2">
    <source>
        <dbReference type="PROSITE" id="PS50076"/>
    </source>
</evidence>
<organism evidence="3 4">
    <name type="scientific">Trichogramma kaykai</name>
    <dbReference type="NCBI Taxonomy" id="54128"/>
    <lineage>
        <taxon>Eukaryota</taxon>
        <taxon>Metazoa</taxon>
        <taxon>Ecdysozoa</taxon>
        <taxon>Arthropoda</taxon>
        <taxon>Hexapoda</taxon>
        <taxon>Insecta</taxon>
        <taxon>Pterygota</taxon>
        <taxon>Neoptera</taxon>
        <taxon>Endopterygota</taxon>
        <taxon>Hymenoptera</taxon>
        <taxon>Apocrita</taxon>
        <taxon>Proctotrupomorpha</taxon>
        <taxon>Chalcidoidea</taxon>
        <taxon>Trichogrammatidae</taxon>
        <taxon>Trichogramma</taxon>
    </lineage>
</organism>
<evidence type="ECO:0000313" key="4">
    <source>
        <dbReference type="Proteomes" id="UP001627154"/>
    </source>
</evidence>